<dbReference type="AlphaFoldDB" id="A0A9K3PNA5"/>
<evidence type="ECO:0000313" key="2">
    <source>
        <dbReference type="EMBL" id="KAG7353623.1"/>
    </source>
</evidence>
<name>A0A9K3PNA5_9STRA</name>
<keyword evidence="3" id="KW-1185">Reference proteome</keyword>
<feature type="domain" description="MHD" evidence="1">
    <location>
        <begin position="126"/>
        <end position="381"/>
    </location>
</feature>
<evidence type="ECO:0000259" key="1">
    <source>
        <dbReference type="PROSITE" id="PS51072"/>
    </source>
</evidence>
<dbReference type="PROSITE" id="PS51072">
    <property type="entry name" value="MHD"/>
    <property type="match status" value="1"/>
</dbReference>
<reference evidence="2" key="2">
    <citation type="submission" date="2021-04" db="EMBL/GenBank/DDBJ databases">
        <authorList>
            <person name="Podell S."/>
        </authorList>
    </citation>
    <scope>NUCLEOTIDE SEQUENCE</scope>
    <source>
        <strain evidence="2">Hildebrandi</strain>
    </source>
</reference>
<dbReference type="Pfam" id="PF00928">
    <property type="entry name" value="Adap_comp_sub"/>
    <property type="match status" value="1"/>
</dbReference>
<dbReference type="EMBL" id="JAGRRH010000016">
    <property type="protein sequence ID" value="KAG7353623.1"/>
    <property type="molecule type" value="Genomic_DNA"/>
</dbReference>
<reference evidence="2" key="1">
    <citation type="journal article" date="2021" name="Sci. Rep.">
        <title>Diploid genomic architecture of Nitzschia inconspicua, an elite biomass production diatom.</title>
        <authorList>
            <person name="Oliver A."/>
            <person name="Podell S."/>
            <person name="Pinowska A."/>
            <person name="Traller J.C."/>
            <person name="Smith S.R."/>
            <person name="McClure R."/>
            <person name="Beliaev A."/>
            <person name="Bohutskyi P."/>
            <person name="Hill E.A."/>
            <person name="Rabines A."/>
            <person name="Zheng H."/>
            <person name="Allen L.Z."/>
            <person name="Kuo A."/>
            <person name="Grigoriev I.V."/>
            <person name="Allen A.E."/>
            <person name="Hazlebeck D."/>
            <person name="Allen E.E."/>
        </authorList>
    </citation>
    <scope>NUCLEOTIDE SEQUENCE</scope>
    <source>
        <strain evidence="2">Hildebrandi</strain>
    </source>
</reference>
<accession>A0A9K3PNA5</accession>
<proteinExistence type="predicted"/>
<gene>
    <name evidence="2" type="ORF">IV203_002978</name>
</gene>
<dbReference type="InterPro" id="IPR028565">
    <property type="entry name" value="MHD"/>
</dbReference>
<sequence>MPGMVMVPKTTNTMVTNPTYARKRMQQEQFSATSSRQSLNAYSLGEESFDSILAMDSPFVKKVDTATNSIKKVEDDDFDPFHIGDAATFNSTTSPLPTTGSSTIAAADALSTVSDASSLPALVPPKMLVKFKVHEEVSSVMSLTEGTSHVYFQGTIQAQVVSSDALKNAPFTLQSSAGDGSNNIEFTGNKLYTKTSLSKEGDKRMVHVVKIPKEIVGFVTVGTYTSSCKIEHMPLLLEQKVVRNKSKLQIAIQVRSKLTNPDELTKFTIMVSIPPRVNSNSIVIVSGEGGKWDRYKRCITWEIEHLPKGQSFMVSAKGALDDTSESPEAAASNEGLDFPVMLRCTSNDQISPFCFGAVQASGYPAYVSSSIVGKSFRIIHRLQ</sequence>
<organism evidence="2 3">
    <name type="scientific">Nitzschia inconspicua</name>
    <dbReference type="NCBI Taxonomy" id="303405"/>
    <lineage>
        <taxon>Eukaryota</taxon>
        <taxon>Sar</taxon>
        <taxon>Stramenopiles</taxon>
        <taxon>Ochrophyta</taxon>
        <taxon>Bacillariophyta</taxon>
        <taxon>Bacillariophyceae</taxon>
        <taxon>Bacillariophycidae</taxon>
        <taxon>Bacillariales</taxon>
        <taxon>Bacillariaceae</taxon>
        <taxon>Nitzschia</taxon>
    </lineage>
</organism>
<dbReference type="Proteomes" id="UP000693970">
    <property type="component" value="Unassembled WGS sequence"/>
</dbReference>
<dbReference type="OrthoDB" id="38376at2759"/>
<comment type="caution">
    <text evidence="2">The sequence shown here is derived from an EMBL/GenBank/DDBJ whole genome shotgun (WGS) entry which is preliminary data.</text>
</comment>
<evidence type="ECO:0000313" key="3">
    <source>
        <dbReference type="Proteomes" id="UP000693970"/>
    </source>
</evidence>
<protein>
    <submittedName>
        <fullName evidence="2">Adaptor complex medium subunit family protein</fullName>
    </submittedName>
</protein>